<evidence type="ECO:0000256" key="5">
    <source>
        <dbReference type="ARBA" id="ARBA00022801"/>
    </source>
</evidence>
<gene>
    <name evidence="9" type="ordered locus">DICTH_0517</name>
</gene>
<evidence type="ECO:0000256" key="6">
    <source>
        <dbReference type="PIRNR" id="PIRNR001123"/>
    </source>
</evidence>
<evidence type="ECO:0000256" key="1">
    <source>
        <dbReference type="ARBA" id="ARBA00006272"/>
    </source>
</evidence>
<dbReference type="EMBL" id="CP001146">
    <property type="protein sequence ID" value="ACI18989.1"/>
    <property type="molecule type" value="Genomic_DNA"/>
</dbReference>
<keyword evidence="2" id="KW-0031">Aminopeptidase</keyword>
<feature type="binding site" evidence="8">
    <location>
        <position position="220"/>
    </location>
    <ligand>
        <name>Zn(2+)</name>
        <dbReference type="ChEBI" id="CHEBI:29105"/>
        <label>1</label>
    </ligand>
</feature>
<dbReference type="GO" id="GO:0004177">
    <property type="term" value="F:aminopeptidase activity"/>
    <property type="evidence" value="ECO:0007669"/>
    <property type="project" value="UniProtKB-UniRule"/>
</dbReference>
<proteinExistence type="inferred from homology"/>
<comment type="cofactor">
    <cofactor evidence="8">
        <name>a divalent metal cation</name>
        <dbReference type="ChEBI" id="CHEBI:60240"/>
    </cofactor>
    <text evidence="8">Binds 2 divalent metal cations per subunit.</text>
</comment>
<dbReference type="Gene3D" id="2.40.30.40">
    <property type="entry name" value="Peptidase M42, domain 2"/>
    <property type="match status" value="1"/>
</dbReference>
<dbReference type="Proteomes" id="UP000001733">
    <property type="component" value="Chromosome"/>
</dbReference>
<feature type="binding site" evidence="8">
    <location>
        <position position="167"/>
    </location>
    <ligand>
        <name>Zn(2+)</name>
        <dbReference type="ChEBI" id="CHEBI:29105"/>
        <label>1</label>
    </ligand>
</feature>
<reference evidence="9 10" key="1">
    <citation type="journal article" date="2014" name="Genome Announc.">
        <title>Complete Genome Sequence of the Extreme Thermophile Dictyoglomus thermophilum H-6-12.</title>
        <authorList>
            <person name="Coil D.A."/>
            <person name="Badger J.H."/>
            <person name="Forberger H.C."/>
            <person name="Riggs F."/>
            <person name="Madupu R."/>
            <person name="Fedorova N."/>
            <person name="Ward N."/>
            <person name="Robb F.T."/>
            <person name="Eisen J.A."/>
        </authorList>
    </citation>
    <scope>NUCLEOTIDE SEQUENCE [LARGE SCALE GENOMIC DNA]</scope>
    <source>
        <strain evidence="10">ATCC 35947 / DSM 3960 / H-6-12</strain>
    </source>
</reference>
<feature type="binding site" evidence="8">
    <location>
        <position position="307"/>
    </location>
    <ligand>
        <name>Zn(2+)</name>
        <dbReference type="ChEBI" id="CHEBI:29105"/>
        <label>2</label>
    </ligand>
</feature>
<dbReference type="PIRSF" id="PIRSF001123">
    <property type="entry name" value="PepA_GA"/>
    <property type="match status" value="1"/>
</dbReference>
<dbReference type="AlphaFoldDB" id="B5YCZ1"/>
<dbReference type="PANTHER" id="PTHR32481:SF5">
    <property type="entry name" value="ENDOGLUCANASE"/>
    <property type="match status" value="1"/>
</dbReference>
<feature type="active site" description="Proton acceptor" evidence="7">
    <location>
        <position position="197"/>
    </location>
</feature>
<evidence type="ECO:0000313" key="9">
    <source>
        <dbReference type="EMBL" id="ACI18989.1"/>
    </source>
</evidence>
<dbReference type="InterPro" id="IPR023367">
    <property type="entry name" value="Peptidase_M42_dom2"/>
</dbReference>
<dbReference type="EC" id="3.2.1.4" evidence="9"/>
<protein>
    <submittedName>
        <fullName evidence="9">Endoglucanase M</fullName>
        <ecNumber evidence="9">3.2.1.4</ecNumber>
    </submittedName>
</protein>
<evidence type="ECO:0000256" key="8">
    <source>
        <dbReference type="PIRSR" id="PIRSR001123-2"/>
    </source>
</evidence>
<keyword evidence="5 9" id="KW-0378">Hydrolase</keyword>
<keyword evidence="3" id="KW-0645">Protease</keyword>
<dbReference type="InterPro" id="IPR008007">
    <property type="entry name" value="Peptidase_M42"/>
</dbReference>
<dbReference type="Pfam" id="PF05343">
    <property type="entry name" value="Peptidase_M42"/>
    <property type="match status" value="1"/>
</dbReference>
<comment type="similarity">
    <text evidence="1 6">Belongs to the peptidase M42 family.</text>
</comment>
<evidence type="ECO:0000256" key="7">
    <source>
        <dbReference type="PIRSR" id="PIRSR001123-1"/>
    </source>
</evidence>
<accession>B5YCZ1</accession>
<dbReference type="GO" id="GO:0006508">
    <property type="term" value="P:proteolysis"/>
    <property type="evidence" value="ECO:0007669"/>
    <property type="project" value="UniProtKB-KW"/>
</dbReference>
<dbReference type="InterPro" id="IPR051464">
    <property type="entry name" value="Peptidase_M42_aminopept"/>
</dbReference>
<evidence type="ECO:0000313" key="10">
    <source>
        <dbReference type="Proteomes" id="UP000001733"/>
    </source>
</evidence>
<organism evidence="9 10">
    <name type="scientific">Dictyoglomus thermophilum (strain ATCC 35947 / DSM 3960 / H-6-12)</name>
    <dbReference type="NCBI Taxonomy" id="309799"/>
    <lineage>
        <taxon>Bacteria</taxon>
        <taxon>Pseudomonadati</taxon>
        <taxon>Dictyoglomota</taxon>
        <taxon>Dictyoglomia</taxon>
        <taxon>Dictyoglomales</taxon>
        <taxon>Dictyoglomaceae</taxon>
        <taxon>Dictyoglomus</taxon>
    </lineage>
</organism>
<evidence type="ECO:0000256" key="3">
    <source>
        <dbReference type="ARBA" id="ARBA00022670"/>
    </source>
</evidence>
<dbReference type="Gene3D" id="3.40.630.10">
    <property type="entry name" value="Zn peptidases"/>
    <property type="match status" value="1"/>
</dbReference>
<dbReference type="KEGG" id="dth:DICTH_0517"/>
<evidence type="ECO:0000256" key="2">
    <source>
        <dbReference type="ARBA" id="ARBA00022438"/>
    </source>
</evidence>
<dbReference type="RefSeq" id="WP_012547621.1">
    <property type="nucleotide sequence ID" value="NC_011297.1"/>
</dbReference>
<dbReference type="STRING" id="309799.DICTH_0517"/>
<sequence>MKLFLKELSDIPGVSGFEGKVREFIKEKIKDKVDQIEVDKLGNLIAFKKGKVNKKLMISAHMDEVGFIVSNIEEDGKLSILPLGSIDPRVVLGKKVVIGEKQILGVIGSKPIHLMEGYEKVSFENIKVDIGATKKQEAEAKVKIGDFVSFAPNAMIHGEWISGKALDDRGGCSLLIDLILKDLDLYYDTFFAFVIQEETGLRGSGPCAFKIKPDLAIVVETTTSGDNPEFPEARRSSELGKGPVITPAHRGYVNDERLFNFAVKVAEENKIPYQIKRRTAGGTDAARIAITTGTPSLVISIPSRYIHSPICVLNINDYRNTFKLLSLILTKEVL</sequence>
<dbReference type="eggNOG" id="COG1363">
    <property type="taxonomic scope" value="Bacteria"/>
</dbReference>
<dbReference type="SUPFAM" id="SSF53187">
    <property type="entry name" value="Zn-dependent exopeptidases"/>
    <property type="match status" value="1"/>
</dbReference>
<feature type="binding site" evidence="8">
    <location>
        <position position="167"/>
    </location>
    <ligand>
        <name>Zn(2+)</name>
        <dbReference type="ChEBI" id="CHEBI:29105"/>
        <label>2</label>
    </ligand>
</feature>
<dbReference type="HOGENOM" id="CLU_047249_0_2_0"/>
<dbReference type="GO" id="GO:0046872">
    <property type="term" value="F:metal ion binding"/>
    <property type="evidence" value="ECO:0007669"/>
    <property type="project" value="UniProtKB-UniRule"/>
</dbReference>
<keyword evidence="4 8" id="KW-0479">Metal-binding</keyword>
<keyword evidence="9" id="KW-0326">Glycosidase</keyword>
<keyword evidence="10" id="KW-1185">Reference proteome</keyword>
<feature type="binding site" evidence="8">
    <location>
        <position position="198"/>
    </location>
    <ligand>
        <name>Zn(2+)</name>
        <dbReference type="ChEBI" id="CHEBI:29105"/>
        <label>2</label>
    </ligand>
</feature>
<dbReference type="GO" id="GO:0008810">
    <property type="term" value="F:cellulase activity"/>
    <property type="evidence" value="ECO:0007669"/>
    <property type="project" value="UniProtKB-EC"/>
</dbReference>
<feature type="binding site" evidence="8">
    <location>
        <position position="61"/>
    </location>
    <ligand>
        <name>Zn(2+)</name>
        <dbReference type="ChEBI" id="CHEBI:29105"/>
        <label>1</label>
    </ligand>
</feature>
<dbReference type="SUPFAM" id="SSF101821">
    <property type="entry name" value="Aminopeptidase/glucanase lid domain"/>
    <property type="match status" value="1"/>
</dbReference>
<evidence type="ECO:0000256" key="4">
    <source>
        <dbReference type="ARBA" id="ARBA00022723"/>
    </source>
</evidence>
<name>B5YCZ1_DICT6</name>
<dbReference type="PaxDb" id="309799-DICTH_0517"/>
<dbReference type="PANTHER" id="PTHR32481">
    <property type="entry name" value="AMINOPEPTIDASE"/>
    <property type="match status" value="1"/>
</dbReference>